<dbReference type="EMBL" id="CAADIN010000014">
    <property type="protein sequence ID" value="VFR86263.1"/>
    <property type="molecule type" value="Genomic_DNA"/>
</dbReference>
<dbReference type="SUPFAM" id="SSF52540">
    <property type="entry name" value="P-loop containing nucleoside triphosphate hydrolases"/>
    <property type="match status" value="1"/>
</dbReference>
<feature type="domain" description="AAA" evidence="1">
    <location>
        <begin position="18"/>
        <end position="60"/>
    </location>
</feature>
<dbReference type="InterPro" id="IPR050678">
    <property type="entry name" value="DNA_Partitioning_ATPase"/>
</dbReference>
<sequence>MMLMARKRAAERRQPASKIVAVFNQKGGCGKTMTAMQVGGAIARRGFKSLVVDLDSQHTCVTWAAQAASEEPFPATVISLAGMGAKFLDQLRKLAPDYDVILLDCPPAIESPIPWAALQIADLGLIPIIPVFDNYWASKEAKELGLRAKTQNTNLQLFWLPSRMQRGKIYSECLKIIQNDDIQSFENFFSQRNSYVECQPFGITVHGLSNPAAKQEVEAVTDELLGHLGLEETAQ</sequence>
<dbReference type="PIRSF" id="PIRSF009320">
    <property type="entry name" value="Nuc_binding_HP_1000"/>
    <property type="match status" value="1"/>
</dbReference>
<evidence type="ECO:0000313" key="2">
    <source>
        <dbReference type="EMBL" id="VFR86263.1"/>
    </source>
</evidence>
<dbReference type="CDD" id="cd02042">
    <property type="entry name" value="ParAB_family"/>
    <property type="match status" value="1"/>
</dbReference>
<accession>A0A484UIL8</accession>
<dbReference type="InterPro" id="IPR027417">
    <property type="entry name" value="P-loop_NTPase"/>
</dbReference>
<reference evidence="2" key="1">
    <citation type="submission" date="2019-03" db="EMBL/GenBank/DDBJ databases">
        <authorList>
            <person name="Danneels B."/>
        </authorList>
    </citation>
    <scope>NUCLEOTIDE SEQUENCE</scope>
</reference>
<dbReference type="AlphaFoldDB" id="A0A484UIL8"/>
<gene>
    <name evidence="2" type="ORF">ISE2_4474</name>
</gene>
<dbReference type="PANTHER" id="PTHR13696">
    <property type="entry name" value="P-LOOP CONTAINING NUCLEOSIDE TRIPHOSPHATE HYDROLASE"/>
    <property type="match status" value="1"/>
</dbReference>
<dbReference type="Pfam" id="PF13614">
    <property type="entry name" value="AAA_31"/>
    <property type="match status" value="1"/>
</dbReference>
<dbReference type="InterPro" id="IPR025669">
    <property type="entry name" value="AAA_dom"/>
</dbReference>
<proteinExistence type="predicted"/>
<organism evidence="2">
    <name type="scientific">plant metagenome</name>
    <dbReference type="NCBI Taxonomy" id="1297885"/>
    <lineage>
        <taxon>unclassified sequences</taxon>
        <taxon>metagenomes</taxon>
        <taxon>organismal metagenomes</taxon>
    </lineage>
</organism>
<name>A0A484UIL8_9ZZZZ</name>
<dbReference type="PANTHER" id="PTHR13696:SF99">
    <property type="entry name" value="COBYRINIC ACID AC-DIAMIDE SYNTHASE"/>
    <property type="match status" value="1"/>
</dbReference>
<dbReference type="Gene3D" id="3.40.50.300">
    <property type="entry name" value="P-loop containing nucleotide triphosphate hydrolases"/>
    <property type="match status" value="1"/>
</dbReference>
<protein>
    <submittedName>
        <fullName evidence="2">Chromosome (Plasmid) partitioning protein ParA</fullName>
    </submittedName>
</protein>
<evidence type="ECO:0000259" key="1">
    <source>
        <dbReference type="Pfam" id="PF13614"/>
    </source>
</evidence>